<feature type="transmembrane region" description="Helical" evidence="6">
    <location>
        <begin position="218"/>
        <end position="236"/>
    </location>
</feature>
<evidence type="ECO:0000256" key="4">
    <source>
        <dbReference type="ARBA" id="ARBA00023136"/>
    </source>
</evidence>
<dbReference type="Gene3D" id="1.10.357.140">
    <property type="entry name" value="UbiA prenyltransferase"/>
    <property type="match status" value="1"/>
</dbReference>
<evidence type="ECO:0000313" key="7">
    <source>
        <dbReference type="EMBL" id="JAC65251.1"/>
    </source>
</evidence>
<dbReference type="InterPro" id="IPR050475">
    <property type="entry name" value="Prenyltransferase_related"/>
</dbReference>
<dbReference type="PANTHER" id="PTHR42723">
    <property type="entry name" value="CHLOROPHYLL SYNTHASE"/>
    <property type="match status" value="1"/>
</dbReference>
<evidence type="ECO:0000256" key="5">
    <source>
        <dbReference type="ARBA" id="ARBA00023171"/>
    </source>
</evidence>
<evidence type="ECO:0000256" key="1">
    <source>
        <dbReference type="ARBA" id="ARBA00004141"/>
    </source>
</evidence>
<dbReference type="GO" id="GO:0015995">
    <property type="term" value="P:chlorophyll biosynthetic process"/>
    <property type="evidence" value="ECO:0007669"/>
    <property type="project" value="UniProtKB-KW"/>
</dbReference>
<comment type="subcellular location">
    <subcellularLocation>
        <location evidence="1">Membrane</location>
        <topology evidence="1">Multi-pass membrane protein</topology>
    </subcellularLocation>
</comment>
<dbReference type="GO" id="GO:0016765">
    <property type="term" value="F:transferase activity, transferring alkyl or aryl (other than methyl) groups"/>
    <property type="evidence" value="ECO:0007669"/>
    <property type="project" value="InterPro"/>
</dbReference>
<keyword evidence="3 6" id="KW-1133">Transmembrane helix</keyword>
<sequence>TAVPCLFCRQGLDKPSDSASDQAVLLGLKGNAQLFGIKGVWNRSDEPWRLHLQLMKPATWAPLLVSICYGVSASGQFHWGTGELSTVLVAWLMAGPCLAGFNQTMNDYFDREIDAVNEPYRPIPSGAVSLRAAEVQIAVLLAGGMGLAAYLDAGAAHGFPSITSLCAAGALASYAYSAPCIKLKRNGWLGGLAMAFCYIAMPWWVGELLFASEIPGETLALSVLLGLSAVGTSIVNDFKSAAGDARLGLRSIPVMYGEQGAKWTTVLMTDIPQLLAAAYLLGFREQPAHAALVTACVLVQMVIQRRLLFHGDILDNDVAYMAQSNPFMCLAIYVVTVAVSGPR</sequence>
<dbReference type="AlphaFoldDB" id="A0A061R3Z4"/>
<protein>
    <submittedName>
        <fullName evidence="7">Chlorophyll synthase</fullName>
    </submittedName>
</protein>
<organism evidence="7">
    <name type="scientific">Tetraselmis sp. GSL018</name>
    <dbReference type="NCBI Taxonomy" id="582737"/>
    <lineage>
        <taxon>Eukaryota</taxon>
        <taxon>Viridiplantae</taxon>
        <taxon>Chlorophyta</taxon>
        <taxon>core chlorophytes</taxon>
        <taxon>Chlorodendrophyceae</taxon>
        <taxon>Chlorodendrales</taxon>
        <taxon>Chlorodendraceae</taxon>
        <taxon>Tetraselmis</taxon>
    </lineage>
</organism>
<keyword evidence="2 6" id="KW-0812">Transmembrane</keyword>
<dbReference type="Pfam" id="PF01040">
    <property type="entry name" value="UbiA"/>
    <property type="match status" value="1"/>
</dbReference>
<dbReference type="EMBL" id="GBEZ01021501">
    <property type="protein sequence ID" value="JAC65251.1"/>
    <property type="molecule type" value="Transcribed_RNA"/>
</dbReference>
<dbReference type="InterPro" id="IPR044878">
    <property type="entry name" value="UbiA_sf"/>
</dbReference>
<reference evidence="7" key="1">
    <citation type="submission" date="2014-05" db="EMBL/GenBank/DDBJ databases">
        <title>The transcriptome of the halophilic microalga Tetraselmis sp. GSL018 isolated from the Great Salt Lake, Utah.</title>
        <authorList>
            <person name="Jinkerson R.E."/>
            <person name="D'Adamo S."/>
            <person name="Posewitz M.C."/>
        </authorList>
    </citation>
    <scope>NUCLEOTIDE SEQUENCE</scope>
    <source>
        <strain evidence="7">GSL018</strain>
    </source>
</reference>
<name>A0A061R3Z4_9CHLO</name>
<evidence type="ECO:0000256" key="2">
    <source>
        <dbReference type="ARBA" id="ARBA00022692"/>
    </source>
</evidence>
<feature type="non-terminal residue" evidence="7">
    <location>
        <position position="1"/>
    </location>
</feature>
<proteinExistence type="predicted"/>
<accession>A0A061R3Z4</accession>
<keyword evidence="5" id="KW-0149">Chlorophyll biosynthesis</keyword>
<dbReference type="GO" id="GO:0016020">
    <property type="term" value="C:membrane"/>
    <property type="evidence" value="ECO:0007669"/>
    <property type="project" value="UniProtKB-SubCell"/>
</dbReference>
<feature type="transmembrane region" description="Helical" evidence="6">
    <location>
        <begin position="188"/>
        <end position="206"/>
    </location>
</feature>
<dbReference type="InterPro" id="IPR000537">
    <property type="entry name" value="UbiA_prenyltransferase"/>
</dbReference>
<keyword evidence="4 6" id="KW-0472">Membrane</keyword>
<feature type="transmembrane region" description="Helical" evidence="6">
    <location>
        <begin position="157"/>
        <end position="176"/>
    </location>
</feature>
<evidence type="ECO:0000256" key="6">
    <source>
        <dbReference type="SAM" id="Phobius"/>
    </source>
</evidence>
<dbReference type="PANTHER" id="PTHR42723:SF1">
    <property type="entry name" value="CHLOROPHYLL SYNTHASE, CHLOROPLASTIC"/>
    <property type="match status" value="1"/>
</dbReference>
<evidence type="ECO:0000256" key="3">
    <source>
        <dbReference type="ARBA" id="ARBA00022989"/>
    </source>
</evidence>
<gene>
    <name evidence="7" type="ORF">TSPGSL018_16455</name>
</gene>
<dbReference type="InterPro" id="IPR006372">
    <property type="entry name" value="Chl_synth"/>
</dbReference>
<dbReference type="NCBIfam" id="TIGR01476">
    <property type="entry name" value="chlor_syn_BchG"/>
    <property type="match status" value="1"/>
</dbReference>